<name>A0ABV6PET7_9SPHN</name>
<comment type="caution">
    <text evidence="3">The sequence shown here is derived from an EMBL/GenBank/DDBJ whole genome shotgun (WGS) entry which is preliminary data.</text>
</comment>
<organism evidence="3 4">
    <name type="scientific">Novosphingobium aquiterrae</name>
    <dbReference type="NCBI Taxonomy" id="624388"/>
    <lineage>
        <taxon>Bacteria</taxon>
        <taxon>Pseudomonadati</taxon>
        <taxon>Pseudomonadota</taxon>
        <taxon>Alphaproteobacteria</taxon>
        <taxon>Sphingomonadales</taxon>
        <taxon>Sphingomonadaceae</taxon>
        <taxon>Novosphingobium</taxon>
    </lineage>
</organism>
<dbReference type="Pfam" id="PF00326">
    <property type="entry name" value="Peptidase_S9"/>
    <property type="match status" value="1"/>
</dbReference>
<evidence type="ECO:0000313" key="4">
    <source>
        <dbReference type="Proteomes" id="UP001589943"/>
    </source>
</evidence>
<dbReference type="InterPro" id="IPR001375">
    <property type="entry name" value="Peptidase_S9_cat"/>
</dbReference>
<sequence>MSAPVPVSTIPVEAFARIPFVDQATLSPDGASFAGLLGVEGQQVIAIHHLFDKAVKPVATRLPEGTEATWIRWVNEDNVIVGLRALMPVAGDRWIITRMIGINTKSGKITKILWDRGGQNASDVLWIARDGSPNILVSANNSIYLDENFWPDVLRVDVSTGKSSKVVAGRENVSEWYADAAGMVRAGISYDNNSRKFRLLYRGQTGSSLFRTIDVADSRRQESLVSPFLFLPGSDHALAIHDDDKGMSAIYEVDLTTQADIRTVHVAPSGSEVSWPVVSDDGQTLLGAHHTGNGPPQWFDADLASIQESIDKSVGSRRARIVSLNADRSRMLVRIDRADSPGALYFFSVFNQKMQQVAVMNPDLGTRPLSPVRLVRYAARDGKEIEAVLTVPRGVAEKDLPIVMMPHGGPWARDTLDYDYWAQFVASRGYAVMQPNFRGSTGYGTEFLRAGQGQMGLAMQDDISDGLAWAVKQGIADPRRACIVGASYGGYAAMWGIAKDPDQYRCAISIAGVANLRREVNDFGDYLFGRKYEDDWKRMTPDFAAVSPINAVARIKAPLLLIHGKKDITVDFNQSQAMFNKARGAGKVVELIPLPEADHSFSREADRIALLRAIEDFLRRHNPPDAPTAAVPIKP</sequence>
<dbReference type="EMBL" id="JBHLTL010000001">
    <property type="protein sequence ID" value="MFC0588069.1"/>
    <property type="molecule type" value="Genomic_DNA"/>
</dbReference>
<protein>
    <submittedName>
        <fullName evidence="3">Alpha/beta hydrolase family protein</fullName>
        <ecNumber evidence="3">3.4.-.-</ecNumber>
    </submittedName>
</protein>
<dbReference type="Gene3D" id="3.40.50.1820">
    <property type="entry name" value="alpha/beta hydrolase"/>
    <property type="match status" value="1"/>
</dbReference>
<dbReference type="PANTHER" id="PTHR42776:SF27">
    <property type="entry name" value="DIPEPTIDYL PEPTIDASE FAMILY MEMBER 6"/>
    <property type="match status" value="1"/>
</dbReference>
<dbReference type="SUPFAM" id="SSF53474">
    <property type="entry name" value="alpha/beta-Hydrolases"/>
    <property type="match status" value="1"/>
</dbReference>
<keyword evidence="1 3" id="KW-0378">Hydrolase</keyword>
<feature type="domain" description="Peptidase S9 prolyl oligopeptidase catalytic" evidence="2">
    <location>
        <begin position="420"/>
        <end position="621"/>
    </location>
</feature>
<dbReference type="GO" id="GO:0016787">
    <property type="term" value="F:hydrolase activity"/>
    <property type="evidence" value="ECO:0007669"/>
    <property type="project" value="UniProtKB-KW"/>
</dbReference>
<reference evidence="3 4" key="1">
    <citation type="submission" date="2024-09" db="EMBL/GenBank/DDBJ databases">
        <authorList>
            <person name="Sun Q."/>
            <person name="Mori K."/>
        </authorList>
    </citation>
    <scope>NUCLEOTIDE SEQUENCE [LARGE SCALE GENOMIC DNA]</scope>
    <source>
        <strain evidence="3 4">NCAIM B.02537</strain>
    </source>
</reference>
<dbReference type="SUPFAM" id="SSF82171">
    <property type="entry name" value="DPP6 N-terminal domain-like"/>
    <property type="match status" value="1"/>
</dbReference>
<accession>A0ABV6PET7</accession>
<dbReference type="PANTHER" id="PTHR42776">
    <property type="entry name" value="SERINE PEPTIDASE S9 FAMILY MEMBER"/>
    <property type="match status" value="1"/>
</dbReference>
<dbReference type="RefSeq" id="WP_379479579.1">
    <property type="nucleotide sequence ID" value="NZ_JBHLTL010000001.1"/>
</dbReference>
<gene>
    <name evidence="3" type="ORF">ACFFF7_01445</name>
</gene>
<evidence type="ECO:0000256" key="1">
    <source>
        <dbReference type="ARBA" id="ARBA00022801"/>
    </source>
</evidence>
<dbReference type="InterPro" id="IPR029058">
    <property type="entry name" value="AB_hydrolase_fold"/>
</dbReference>
<dbReference type="EC" id="3.4.-.-" evidence="3"/>
<keyword evidence="4" id="KW-1185">Reference proteome</keyword>
<evidence type="ECO:0000259" key="2">
    <source>
        <dbReference type="Pfam" id="PF00326"/>
    </source>
</evidence>
<proteinExistence type="predicted"/>
<dbReference type="Proteomes" id="UP001589943">
    <property type="component" value="Unassembled WGS sequence"/>
</dbReference>
<evidence type="ECO:0000313" key="3">
    <source>
        <dbReference type="EMBL" id="MFC0588069.1"/>
    </source>
</evidence>